<dbReference type="InterPro" id="IPR036875">
    <property type="entry name" value="Znf_CCHC_sf"/>
</dbReference>
<dbReference type="AlphaFoldDB" id="A0A540KJS5"/>
<protein>
    <recommendedName>
        <fullName evidence="3">CCHC-type domain-containing protein</fullName>
    </recommendedName>
</protein>
<dbReference type="SUPFAM" id="SSF57756">
    <property type="entry name" value="Retrovirus zinc finger-like domains"/>
    <property type="match status" value="1"/>
</dbReference>
<proteinExistence type="predicted"/>
<dbReference type="STRING" id="106549.A0A540KJS5"/>
<dbReference type="Gene3D" id="4.10.60.10">
    <property type="entry name" value="Zinc finger, CCHC-type"/>
    <property type="match status" value="1"/>
</dbReference>
<comment type="caution">
    <text evidence="1">The sequence shown here is derived from an EMBL/GenBank/DDBJ whole genome shotgun (WGS) entry which is preliminary data.</text>
</comment>
<organism evidence="1 2">
    <name type="scientific">Malus baccata</name>
    <name type="common">Siberian crab apple</name>
    <name type="synonym">Pyrus baccata</name>
    <dbReference type="NCBI Taxonomy" id="106549"/>
    <lineage>
        <taxon>Eukaryota</taxon>
        <taxon>Viridiplantae</taxon>
        <taxon>Streptophyta</taxon>
        <taxon>Embryophyta</taxon>
        <taxon>Tracheophyta</taxon>
        <taxon>Spermatophyta</taxon>
        <taxon>Magnoliopsida</taxon>
        <taxon>eudicotyledons</taxon>
        <taxon>Gunneridae</taxon>
        <taxon>Pentapetalae</taxon>
        <taxon>rosids</taxon>
        <taxon>fabids</taxon>
        <taxon>Rosales</taxon>
        <taxon>Rosaceae</taxon>
        <taxon>Amygdaloideae</taxon>
        <taxon>Maleae</taxon>
        <taxon>Malus</taxon>
    </lineage>
</organism>
<name>A0A540KJS5_MALBA</name>
<evidence type="ECO:0008006" key="3">
    <source>
        <dbReference type="Google" id="ProtNLM"/>
    </source>
</evidence>
<dbReference type="EMBL" id="VIEB01001182">
    <property type="protein sequence ID" value="TQD74473.1"/>
    <property type="molecule type" value="Genomic_DNA"/>
</dbReference>
<accession>A0A540KJS5</accession>
<evidence type="ECO:0000313" key="1">
    <source>
        <dbReference type="EMBL" id="TQD74473.1"/>
    </source>
</evidence>
<dbReference type="GO" id="GO:0003676">
    <property type="term" value="F:nucleic acid binding"/>
    <property type="evidence" value="ECO:0007669"/>
    <property type="project" value="InterPro"/>
</dbReference>
<reference evidence="1 2" key="1">
    <citation type="journal article" date="2019" name="G3 (Bethesda)">
        <title>Sequencing of a Wild Apple (Malus baccata) Genome Unravels the Differences Between Cultivated and Wild Apple Species Regarding Disease Resistance and Cold Tolerance.</title>
        <authorList>
            <person name="Chen X."/>
        </authorList>
    </citation>
    <scope>NUCLEOTIDE SEQUENCE [LARGE SCALE GENOMIC DNA]</scope>
    <source>
        <strain evidence="2">cv. Shandingzi</strain>
        <tissue evidence="1">Leaves</tissue>
    </source>
</reference>
<evidence type="ECO:0000313" key="2">
    <source>
        <dbReference type="Proteomes" id="UP000315295"/>
    </source>
</evidence>
<dbReference type="GO" id="GO:0008270">
    <property type="term" value="F:zinc ion binding"/>
    <property type="evidence" value="ECO:0007669"/>
    <property type="project" value="InterPro"/>
</dbReference>
<gene>
    <name evidence="1" type="ORF">C1H46_040001</name>
</gene>
<sequence>MSGMYCVGESSNNGNKRHFYQGESSNTGANRQVHYGGLLIQNGSNFNGNVGFVGQYQRSSGYNYNGITGNNYNGNAGGNKKFGGFNGPRNNYRPWNNAGYNGGNGNNGGFSGSSGSYQSKNGSSSEGSSSIFWSNLNGNNGQRSNVIPECQICSKRGHTAPNCFYRNEQQPVYGGSIPECQICGQQSHVALNCYHMSNYAFQGANPPLSLTAMNASASSDFNANHAWIMNIGVTHHMTGDMADLNLVTLFEGDQTIIVGNGKRPQ</sequence>
<dbReference type="Proteomes" id="UP000315295">
    <property type="component" value="Unassembled WGS sequence"/>
</dbReference>
<keyword evidence="2" id="KW-1185">Reference proteome</keyword>